<evidence type="ECO:0000313" key="2">
    <source>
        <dbReference type="Proteomes" id="UP000198729"/>
    </source>
</evidence>
<keyword evidence="2" id="KW-1185">Reference proteome</keyword>
<dbReference type="STRING" id="51642.NSMM_150014"/>
<evidence type="ECO:0008006" key="3">
    <source>
        <dbReference type="Google" id="ProtNLM"/>
    </source>
</evidence>
<protein>
    <recommendedName>
        <fullName evidence="3">DUF4917 domain-containing protein</fullName>
    </recommendedName>
</protein>
<dbReference type="EMBL" id="FMWO01000020">
    <property type="protein sequence ID" value="SCZ84276.1"/>
    <property type="molecule type" value="Genomic_DNA"/>
</dbReference>
<dbReference type="InterPro" id="IPR032581">
    <property type="entry name" value="DUF4917"/>
</dbReference>
<organism evidence="1 2">
    <name type="scientific">Nitrosomonas mobilis</name>
    <dbReference type="NCBI Taxonomy" id="51642"/>
    <lineage>
        <taxon>Bacteria</taxon>
        <taxon>Pseudomonadati</taxon>
        <taxon>Pseudomonadota</taxon>
        <taxon>Betaproteobacteria</taxon>
        <taxon>Nitrosomonadales</taxon>
        <taxon>Nitrosomonadaceae</taxon>
        <taxon>Nitrosomonas</taxon>
    </lineage>
</organism>
<evidence type="ECO:0000313" key="1">
    <source>
        <dbReference type="EMBL" id="SCZ84276.1"/>
    </source>
</evidence>
<proteinExistence type="predicted"/>
<gene>
    <name evidence="1" type="ORF">NSMM_150014</name>
</gene>
<dbReference type="AlphaFoldDB" id="A0A1G5SAR2"/>
<dbReference type="OrthoDB" id="828244at2"/>
<sequence length="348" mass="39851">MKLETFADVLKAVGKYRNREFHLLLGNGFSVAYDPEIFSYNALHEFIDNLNDVDLSKILEVIETKNFEIIMQQLDNFSALIDAFGGGVGLKKKIDAASARLKKCLLESVKELHPEHVFTVPENESEACSKFLAKFLNTGGKIFSTNYDLLLYWILMRNSVSDHCDGFGRELENSDEFVPPEKQIQSDLMWGKNRDNQNVFYLHGALPFFDAGIAIEKEEYSQHHYLLENISSRMELGEYPIFVTAGDGNQKLSHIKHNPYLTDCYDNLCNATGSLVTFGFNFGKYDEHIIEAINRAAKFGRKSFPKLLSIYIGTYTEDDREHIHSIEHKFKCKVHIYDAKTADVWGRM</sequence>
<dbReference type="Pfam" id="PF16263">
    <property type="entry name" value="DUF4917"/>
    <property type="match status" value="1"/>
</dbReference>
<accession>A0A1G5SAR2</accession>
<reference evidence="1 2" key="1">
    <citation type="submission" date="2016-10" db="EMBL/GenBank/DDBJ databases">
        <authorList>
            <person name="de Groot N.N."/>
        </authorList>
    </citation>
    <scope>NUCLEOTIDE SEQUENCE [LARGE SCALE GENOMIC DNA]</scope>
    <source>
        <strain evidence="1">1</strain>
    </source>
</reference>
<name>A0A1G5SAR2_9PROT</name>
<dbReference type="Proteomes" id="UP000198729">
    <property type="component" value="Unassembled WGS sequence"/>
</dbReference>
<dbReference type="RefSeq" id="WP_090283628.1">
    <property type="nucleotide sequence ID" value="NZ_FMWO01000020.1"/>
</dbReference>